<reference evidence="2 3" key="1">
    <citation type="submission" date="2016-07" db="EMBL/GenBank/DDBJ databases">
        <title>Genome analysis of Sphingobacterium siyangense T12B17.</title>
        <authorList>
            <person name="Xu D."/>
            <person name="Su Y."/>
            <person name="Zheng S."/>
        </authorList>
    </citation>
    <scope>NUCLEOTIDE SEQUENCE [LARGE SCALE GENOMIC DNA]</scope>
    <source>
        <strain evidence="2 3">T12B17</strain>
    </source>
</reference>
<gene>
    <name evidence="2" type="ORF">BCY89_20330</name>
</gene>
<dbReference type="Proteomes" id="UP000286402">
    <property type="component" value="Unassembled WGS sequence"/>
</dbReference>
<comment type="caution">
    <text evidence="2">The sequence shown here is derived from an EMBL/GenBank/DDBJ whole genome shotgun (WGS) entry which is preliminary data.</text>
</comment>
<evidence type="ECO:0000313" key="3">
    <source>
        <dbReference type="Proteomes" id="UP000286402"/>
    </source>
</evidence>
<evidence type="ECO:0000256" key="1">
    <source>
        <dbReference type="SAM" id="SignalP"/>
    </source>
</evidence>
<name>A0A420FB51_9SPHI</name>
<evidence type="ECO:0000313" key="2">
    <source>
        <dbReference type="EMBL" id="RKF30149.1"/>
    </source>
</evidence>
<proteinExistence type="predicted"/>
<protein>
    <submittedName>
        <fullName evidence="2">Uncharacterized protein</fullName>
    </submittedName>
</protein>
<organism evidence="2 3">
    <name type="scientific">Sphingobacterium siyangense</name>
    <dbReference type="NCBI Taxonomy" id="459529"/>
    <lineage>
        <taxon>Bacteria</taxon>
        <taxon>Pseudomonadati</taxon>
        <taxon>Bacteroidota</taxon>
        <taxon>Sphingobacteriia</taxon>
        <taxon>Sphingobacteriales</taxon>
        <taxon>Sphingobacteriaceae</taxon>
        <taxon>Sphingobacterium</taxon>
    </lineage>
</organism>
<dbReference type="RefSeq" id="WP_120336677.1">
    <property type="nucleotide sequence ID" value="NZ_MCAQ01000030.1"/>
</dbReference>
<dbReference type="EMBL" id="MCAQ01000030">
    <property type="protein sequence ID" value="RKF30149.1"/>
    <property type="molecule type" value="Genomic_DNA"/>
</dbReference>
<keyword evidence="1" id="KW-0732">Signal</keyword>
<dbReference type="AlphaFoldDB" id="A0A420FB51"/>
<feature type="chain" id="PRO_5019333121" evidence="1">
    <location>
        <begin position="22"/>
        <end position="258"/>
    </location>
</feature>
<sequence>MKRIRILFALLASTAVFTAQAQNTFPTNGNVGIGISTPGAALHLKTNGSAAYPSMASRGNIMQLFQADNNGLEIGVSNGLNTRKAWLLARHLSVPEFGQYYSTLHLQPKIDNMGLYRGIAMGYEAYADVPYGVGLAVEGNVGIGTINPQDKLSVNGKIRAHEIRVTTAVADWPDYVFKAGYKMPLLSETEQFIKKYGHLPEVPNAAEVQKNGILLGEMNKVLLKKIEEMTLIIIEKDKQLSSQQQQINEIKKFVGLKD</sequence>
<accession>A0A420FB51</accession>
<keyword evidence="3" id="KW-1185">Reference proteome</keyword>
<feature type="signal peptide" evidence="1">
    <location>
        <begin position="1"/>
        <end position="21"/>
    </location>
</feature>